<comment type="subcellular location">
    <subcellularLocation>
        <location evidence="6">Cytoplasm</location>
    </subcellularLocation>
</comment>
<evidence type="ECO:0000256" key="2">
    <source>
        <dbReference type="ARBA" id="ARBA00022763"/>
    </source>
</evidence>
<evidence type="ECO:0000259" key="7">
    <source>
        <dbReference type="SMART" id="SM00278"/>
    </source>
</evidence>
<evidence type="ECO:0000313" key="8">
    <source>
        <dbReference type="EMBL" id="MQL53703.1"/>
    </source>
</evidence>
<dbReference type="Gene3D" id="2.40.50.140">
    <property type="entry name" value="Nucleic acid-binding proteins"/>
    <property type="match status" value="1"/>
</dbReference>
<keyword evidence="1 6" id="KW-0963">Cytoplasm</keyword>
<comment type="caution">
    <text evidence="6">Lacks conserved residue(s) required for the propagation of feature annotation.</text>
</comment>
<organism evidence="8 9">
    <name type="scientific">Desulfofundulus thermobenzoicus</name>
    <dbReference type="NCBI Taxonomy" id="29376"/>
    <lineage>
        <taxon>Bacteria</taxon>
        <taxon>Bacillati</taxon>
        <taxon>Bacillota</taxon>
        <taxon>Clostridia</taxon>
        <taxon>Eubacteriales</taxon>
        <taxon>Peptococcaceae</taxon>
        <taxon>Desulfofundulus</taxon>
    </lineage>
</organism>
<dbReference type="AlphaFoldDB" id="A0A6N7IVT5"/>
<gene>
    <name evidence="6 8" type="primary">ruvA</name>
    <name evidence="8" type="ORF">GFC01_15835</name>
</gene>
<dbReference type="Pfam" id="PF07499">
    <property type="entry name" value="RuvA_C"/>
    <property type="match status" value="1"/>
</dbReference>
<keyword evidence="5 6" id="KW-0234">DNA repair</keyword>
<dbReference type="OrthoDB" id="5293449at2"/>
<feature type="domain" description="Helix-hairpin-helix DNA-binding motif class 1" evidence="7">
    <location>
        <begin position="73"/>
        <end position="92"/>
    </location>
</feature>
<sequence length="195" mass="21112">MIARICGILKEVQNEGVIVDVHGVGYLVRVPRSTMEKLPARGQEVELHTHLIWREDGPALYGFDSREELSAFRFLLHVSGVGPRVALSILSAVTPDILNRAVSEENDALLTRVPGIGKKTARRIILELKDRLGAVPFPAAAAQRSTEESDAVAALVALGYTEVDAHRVVQAVCKEAPGLPVEGLIRAALQRLGRS</sequence>
<dbReference type="Pfam" id="PF01330">
    <property type="entry name" value="RuvA_N"/>
    <property type="match status" value="1"/>
</dbReference>
<evidence type="ECO:0000256" key="3">
    <source>
        <dbReference type="ARBA" id="ARBA00023125"/>
    </source>
</evidence>
<feature type="domain" description="Helix-hairpin-helix DNA-binding motif class 1" evidence="7">
    <location>
        <begin position="108"/>
        <end position="127"/>
    </location>
</feature>
<dbReference type="InterPro" id="IPR036267">
    <property type="entry name" value="RuvA_C_sf"/>
</dbReference>
<keyword evidence="9" id="KW-1185">Reference proteome</keyword>
<comment type="subunit">
    <text evidence="6">Homotetramer. Forms an RuvA(8)-RuvB(12)-Holliday junction (HJ) complex. HJ DNA is sandwiched between 2 RuvA tetramers; dsDNA enters through RuvA and exits via RuvB. An RuvB hexamer assembles on each DNA strand where it exits the tetramer. Each RuvB hexamer is contacted by two RuvA subunits (via domain III) on 2 adjacent RuvB subunits; this complex drives branch migration. In the full resolvosome a probable DNA-RuvA(4)-RuvB(12)-RuvC(2) complex forms which resolves the HJ.</text>
</comment>
<feature type="region of interest" description="Domain III" evidence="6">
    <location>
        <begin position="143"/>
        <end position="195"/>
    </location>
</feature>
<dbReference type="SUPFAM" id="SSF47781">
    <property type="entry name" value="RuvA domain 2-like"/>
    <property type="match status" value="1"/>
</dbReference>
<feature type="region of interest" description="Domain I" evidence="6">
    <location>
        <begin position="1"/>
        <end position="64"/>
    </location>
</feature>
<evidence type="ECO:0000256" key="5">
    <source>
        <dbReference type="ARBA" id="ARBA00023204"/>
    </source>
</evidence>
<dbReference type="InterPro" id="IPR013849">
    <property type="entry name" value="DNA_helicase_Holl-junc_RuvA_I"/>
</dbReference>
<evidence type="ECO:0000313" key="9">
    <source>
        <dbReference type="Proteomes" id="UP000441717"/>
    </source>
</evidence>
<proteinExistence type="inferred from homology"/>
<dbReference type="Pfam" id="PF14520">
    <property type="entry name" value="HHH_5"/>
    <property type="match status" value="1"/>
</dbReference>
<reference evidence="8 9" key="1">
    <citation type="submission" date="2019-10" db="EMBL/GenBank/DDBJ databases">
        <title>Comparative genomics of sulfur disproportionating microorganisms.</title>
        <authorList>
            <person name="Ward L.M."/>
            <person name="Bertran E."/>
            <person name="Johnston D."/>
        </authorList>
    </citation>
    <scope>NUCLEOTIDE SEQUENCE [LARGE SCALE GENOMIC DNA]</scope>
    <source>
        <strain evidence="8 9">DSM 14055</strain>
    </source>
</reference>
<dbReference type="GO" id="GO:0006281">
    <property type="term" value="P:DNA repair"/>
    <property type="evidence" value="ECO:0007669"/>
    <property type="project" value="UniProtKB-UniRule"/>
</dbReference>
<dbReference type="GO" id="GO:0009378">
    <property type="term" value="F:four-way junction helicase activity"/>
    <property type="evidence" value="ECO:0007669"/>
    <property type="project" value="InterPro"/>
</dbReference>
<evidence type="ECO:0000256" key="6">
    <source>
        <dbReference type="HAMAP-Rule" id="MF_00031"/>
    </source>
</evidence>
<dbReference type="InterPro" id="IPR012340">
    <property type="entry name" value="NA-bd_OB-fold"/>
</dbReference>
<dbReference type="InterPro" id="IPR010994">
    <property type="entry name" value="RuvA_2-like"/>
</dbReference>
<dbReference type="SUPFAM" id="SSF46929">
    <property type="entry name" value="DNA helicase RuvA subunit, C-terminal domain"/>
    <property type="match status" value="1"/>
</dbReference>
<comment type="function">
    <text evidence="6">The RuvA-RuvB-RuvC complex processes Holliday junction (HJ) DNA during genetic recombination and DNA repair, while the RuvA-RuvB complex plays an important role in the rescue of blocked DNA replication forks via replication fork reversal (RFR). RuvA specifically binds to HJ cruciform DNA, conferring on it an open structure. The RuvB hexamer acts as an ATP-dependent pump, pulling dsDNA into and through the RuvAB complex. HJ branch migration allows RuvC to scan DNA until it finds its consensus sequence, where it cleaves and resolves the cruciform DNA.</text>
</comment>
<dbReference type="GO" id="GO:0005737">
    <property type="term" value="C:cytoplasm"/>
    <property type="evidence" value="ECO:0007669"/>
    <property type="project" value="UniProtKB-SubCell"/>
</dbReference>
<dbReference type="HAMAP" id="MF_00031">
    <property type="entry name" value="DNA_HJ_migration_RuvA"/>
    <property type="match status" value="1"/>
</dbReference>
<keyword evidence="4 6" id="KW-0233">DNA recombination</keyword>
<comment type="similarity">
    <text evidence="6">Belongs to the RuvA family.</text>
</comment>
<dbReference type="InterPro" id="IPR003583">
    <property type="entry name" value="Hlx-hairpin-Hlx_DNA-bd_motif"/>
</dbReference>
<dbReference type="GO" id="GO:0006310">
    <property type="term" value="P:DNA recombination"/>
    <property type="evidence" value="ECO:0007669"/>
    <property type="project" value="UniProtKB-UniRule"/>
</dbReference>
<evidence type="ECO:0000256" key="4">
    <source>
        <dbReference type="ARBA" id="ARBA00023172"/>
    </source>
</evidence>
<dbReference type="CDD" id="cd14332">
    <property type="entry name" value="UBA_RuvA_C"/>
    <property type="match status" value="1"/>
</dbReference>
<dbReference type="RefSeq" id="WP_152948161.1">
    <property type="nucleotide sequence ID" value="NZ_WHYR01000061.1"/>
</dbReference>
<comment type="caution">
    <text evidence="8">The sequence shown here is derived from an EMBL/GenBank/DDBJ whole genome shotgun (WGS) entry which is preliminary data.</text>
</comment>
<name>A0A6N7IVT5_9FIRM</name>
<dbReference type="GO" id="GO:0005524">
    <property type="term" value="F:ATP binding"/>
    <property type="evidence" value="ECO:0007669"/>
    <property type="project" value="InterPro"/>
</dbReference>
<dbReference type="EMBL" id="WHYR01000061">
    <property type="protein sequence ID" value="MQL53703.1"/>
    <property type="molecule type" value="Genomic_DNA"/>
</dbReference>
<dbReference type="Proteomes" id="UP000441717">
    <property type="component" value="Unassembled WGS sequence"/>
</dbReference>
<dbReference type="Gene3D" id="1.10.8.10">
    <property type="entry name" value="DNA helicase RuvA subunit, C-terminal domain"/>
    <property type="match status" value="1"/>
</dbReference>
<dbReference type="NCBIfam" id="TIGR00084">
    <property type="entry name" value="ruvA"/>
    <property type="match status" value="1"/>
</dbReference>
<dbReference type="SUPFAM" id="SSF50249">
    <property type="entry name" value="Nucleic acid-binding proteins"/>
    <property type="match status" value="1"/>
</dbReference>
<dbReference type="InterPro" id="IPR011114">
    <property type="entry name" value="RuvA_C"/>
</dbReference>
<accession>A0A6N7IVT5</accession>
<dbReference type="InterPro" id="IPR000085">
    <property type="entry name" value="RuvA"/>
</dbReference>
<evidence type="ECO:0000256" key="1">
    <source>
        <dbReference type="ARBA" id="ARBA00022490"/>
    </source>
</evidence>
<comment type="domain">
    <text evidence="6">Has three domains with a flexible linker between the domains II and III and assumes an 'L' shape. Domain III is highly mobile and contacts RuvB.</text>
</comment>
<dbReference type="GO" id="GO:0048476">
    <property type="term" value="C:Holliday junction resolvase complex"/>
    <property type="evidence" value="ECO:0007669"/>
    <property type="project" value="UniProtKB-UniRule"/>
</dbReference>
<keyword evidence="2 6" id="KW-0227">DNA damage</keyword>
<dbReference type="GO" id="GO:0000400">
    <property type="term" value="F:four-way junction DNA binding"/>
    <property type="evidence" value="ECO:0007669"/>
    <property type="project" value="UniProtKB-UniRule"/>
</dbReference>
<dbReference type="GO" id="GO:0009379">
    <property type="term" value="C:Holliday junction helicase complex"/>
    <property type="evidence" value="ECO:0007669"/>
    <property type="project" value="InterPro"/>
</dbReference>
<dbReference type="SMART" id="SM00278">
    <property type="entry name" value="HhH1"/>
    <property type="match status" value="2"/>
</dbReference>
<protein>
    <recommendedName>
        <fullName evidence="6">Holliday junction branch migration complex subunit RuvA</fullName>
    </recommendedName>
</protein>
<keyword evidence="3 6" id="KW-0238">DNA-binding</keyword>
<dbReference type="Gene3D" id="1.10.150.20">
    <property type="entry name" value="5' to 3' exonuclease, C-terminal subdomain"/>
    <property type="match status" value="1"/>
</dbReference>